<gene>
    <name evidence="1" type="ORF">J437_LFUL011042</name>
</gene>
<proteinExistence type="predicted"/>
<keyword evidence="2" id="KW-1185">Reference proteome</keyword>
<comment type="caution">
    <text evidence="1">The sequence shown here is derived from an EMBL/GenBank/DDBJ whole genome shotgun (WGS) entry which is preliminary data.</text>
</comment>
<protein>
    <submittedName>
        <fullName evidence="1">Uncharacterized protein</fullName>
    </submittedName>
</protein>
<accession>A0A8K0KII8</accession>
<organism evidence="1 2">
    <name type="scientific">Ladona fulva</name>
    <name type="common">Scarce chaser dragonfly</name>
    <name type="synonym">Libellula fulva</name>
    <dbReference type="NCBI Taxonomy" id="123851"/>
    <lineage>
        <taxon>Eukaryota</taxon>
        <taxon>Metazoa</taxon>
        <taxon>Ecdysozoa</taxon>
        <taxon>Arthropoda</taxon>
        <taxon>Hexapoda</taxon>
        <taxon>Insecta</taxon>
        <taxon>Pterygota</taxon>
        <taxon>Palaeoptera</taxon>
        <taxon>Odonata</taxon>
        <taxon>Epiprocta</taxon>
        <taxon>Anisoptera</taxon>
        <taxon>Libelluloidea</taxon>
        <taxon>Libellulidae</taxon>
        <taxon>Ladona</taxon>
    </lineage>
</organism>
<name>A0A8K0KII8_LADFU</name>
<dbReference type="AlphaFoldDB" id="A0A8K0KII8"/>
<evidence type="ECO:0000313" key="1">
    <source>
        <dbReference type="EMBL" id="KAG8232933.1"/>
    </source>
</evidence>
<reference evidence="1" key="1">
    <citation type="submission" date="2013-04" db="EMBL/GenBank/DDBJ databases">
        <authorList>
            <person name="Qu J."/>
            <person name="Murali S.C."/>
            <person name="Bandaranaike D."/>
            <person name="Bellair M."/>
            <person name="Blankenburg K."/>
            <person name="Chao H."/>
            <person name="Dinh H."/>
            <person name="Doddapaneni H."/>
            <person name="Downs B."/>
            <person name="Dugan-Rocha S."/>
            <person name="Elkadiri S."/>
            <person name="Gnanaolivu R.D."/>
            <person name="Hernandez B."/>
            <person name="Javaid M."/>
            <person name="Jayaseelan J.C."/>
            <person name="Lee S."/>
            <person name="Li M."/>
            <person name="Ming W."/>
            <person name="Munidasa M."/>
            <person name="Muniz J."/>
            <person name="Nguyen L."/>
            <person name="Ongeri F."/>
            <person name="Osuji N."/>
            <person name="Pu L.-L."/>
            <person name="Puazo M."/>
            <person name="Qu C."/>
            <person name="Quiroz J."/>
            <person name="Raj R."/>
            <person name="Weissenberger G."/>
            <person name="Xin Y."/>
            <person name="Zou X."/>
            <person name="Han Y."/>
            <person name="Richards S."/>
            <person name="Worley K."/>
            <person name="Muzny D."/>
            <person name="Gibbs R."/>
        </authorList>
    </citation>
    <scope>NUCLEOTIDE SEQUENCE</scope>
    <source>
        <strain evidence="1">Sampled in the wild</strain>
    </source>
</reference>
<reference evidence="1" key="2">
    <citation type="submission" date="2017-10" db="EMBL/GenBank/DDBJ databases">
        <title>Ladona fulva Genome sequencing and assembly.</title>
        <authorList>
            <person name="Murali S."/>
            <person name="Richards S."/>
            <person name="Bandaranaike D."/>
            <person name="Bellair M."/>
            <person name="Blankenburg K."/>
            <person name="Chao H."/>
            <person name="Dinh H."/>
            <person name="Doddapaneni H."/>
            <person name="Dugan-Rocha S."/>
            <person name="Elkadiri S."/>
            <person name="Gnanaolivu R."/>
            <person name="Hernandez B."/>
            <person name="Skinner E."/>
            <person name="Javaid M."/>
            <person name="Lee S."/>
            <person name="Li M."/>
            <person name="Ming W."/>
            <person name="Munidasa M."/>
            <person name="Muniz J."/>
            <person name="Nguyen L."/>
            <person name="Hughes D."/>
            <person name="Osuji N."/>
            <person name="Pu L.-L."/>
            <person name="Puazo M."/>
            <person name="Qu C."/>
            <person name="Quiroz J."/>
            <person name="Raj R."/>
            <person name="Weissenberger G."/>
            <person name="Xin Y."/>
            <person name="Zou X."/>
            <person name="Han Y."/>
            <person name="Worley K."/>
            <person name="Muzny D."/>
            <person name="Gibbs R."/>
        </authorList>
    </citation>
    <scope>NUCLEOTIDE SEQUENCE</scope>
    <source>
        <strain evidence="1">Sampled in the wild</strain>
    </source>
</reference>
<dbReference type="EMBL" id="KZ308668">
    <property type="protein sequence ID" value="KAG8232933.1"/>
    <property type="molecule type" value="Genomic_DNA"/>
</dbReference>
<dbReference type="Proteomes" id="UP000792457">
    <property type="component" value="Unassembled WGS sequence"/>
</dbReference>
<sequence length="119" mass="13466">MAYRIRNYYVYEKVLLGRRSMSLALSCHLIPYIYDALTGDSGYPLQPWLMTPISNPPPGYLNILTATEMTWVQTTPVMEDFKLGECKKQSPAYKSTMLSATAVQTTRSENLSLEPLQHG</sequence>
<evidence type="ECO:0000313" key="2">
    <source>
        <dbReference type="Proteomes" id="UP000792457"/>
    </source>
</evidence>